<name>A0AAV7WUE1_PLEWA</name>
<evidence type="ECO:0000313" key="1">
    <source>
        <dbReference type="EMBL" id="KAJ1217732.1"/>
    </source>
</evidence>
<accession>A0AAV7WUE1</accession>
<evidence type="ECO:0000313" key="2">
    <source>
        <dbReference type="Proteomes" id="UP001066276"/>
    </source>
</evidence>
<dbReference type="AlphaFoldDB" id="A0AAV7WUE1"/>
<organism evidence="1 2">
    <name type="scientific">Pleurodeles waltl</name>
    <name type="common">Iberian ribbed newt</name>
    <dbReference type="NCBI Taxonomy" id="8319"/>
    <lineage>
        <taxon>Eukaryota</taxon>
        <taxon>Metazoa</taxon>
        <taxon>Chordata</taxon>
        <taxon>Craniata</taxon>
        <taxon>Vertebrata</taxon>
        <taxon>Euteleostomi</taxon>
        <taxon>Amphibia</taxon>
        <taxon>Batrachia</taxon>
        <taxon>Caudata</taxon>
        <taxon>Salamandroidea</taxon>
        <taxon>Salamandridae</taxon>
        <taxon>Pleurodelinae</taxon>
        <taxon>Pleurodeles</taxon>
    </lineage>
</organism>
<dbReference type="Proteomes" id="UP001066276">
    <property type="component" value="Chromosome 1_1"/>
</dbReference>
<keyword evidence="2" id="KW-1185">Reference proteome</keyword>
<gene>
    <name evidence="1" type="ORF">NDU88_005322</name>
</gene>
<dbReference type="EMBL" id="JANPWB010000001">
    <property type="protein sequence ID" value="KAJ1217732.1"/>
    <property type="molecule type" value="Genomic_DNA"/>
</dbReference>
<protein>
    <submittedName>
        <fullName evidence="1">Uncharacterized protein</fullName>
    </submittedName>
</protein>
<sequence length="95" mass="10669">MIIVSFQKAALTCAENADREYTLQLYRAAESGSEIHFRDKPTNSPRYSPNDYSIVSKSGVDMCAENADPEYALQLYRTAESGSEIHFRDSHAMLS</sequence>
<reference evidence="1" key="1">
    <citation type="journal article" date="2022" name="bioRxiv">
        <title>Sequencing and chromosome-scale assembly of the giantPleurodeles waltlgenome.</title>
        <authorList>
            <person name="Brown T."/>
            <person name="Elewa A."/>
            <person name="Iarovenko S."/>
            <person name="Subramanian E."/>
            <person name="Araus A.J."/>
            <person name="Petzold A."/>
            <person name="Susuki M."/>
            <person name="Suzuki K.-i.T."/>
            <person name="Hayashi T."/>
            <person name="Toyoda A."/>
            <person name="Oliveira C."/>
            <person name="Osipova E."/>
            <person name="Leigh N.D."/>
            <person name="Simon A."/>
            <person name="Yun M.H."/>
        </authorList>
    </citation>
    <scope>NUCLEOTIDE SEQUENCE</scope>
    <source>
        <strain evidence="1">20211129_DDA</strain>
        <tissue evidence="1">Liver</tissue>
    </source>
</reference>
<comment type="caution">
    <text evidence="1">The sequence shown here is derived from an EMBL/GenBank/DDBJ whole genome shotgun (WGS) entry which is preliminary data.</text>
</comment>
<proteinExistence type="predicted"/>